<proteinExistence type="predicted"/>
<evidence type="ECO:0000313" key="1">
    <source>
        <dbReference type="EMBL" id="MFB9991250.1"/>
    </source>
</evidence>
<organism evidence="1 2">
    <name type="scientific">Deinococcus oregonensis</name>
    <dbReference type="NCBI Taxonomy" id="1805970"/>
    <lineage>
        <taxon>Bacteria</taxon>
        <taxon>Thermotogati</taxon>
        <taxon>Deinococcota</taxon>
        <taxon>Deinococci</taxon>
        <taxon>Deinococcales</taxon>
        <taxon>Deinococcaceae</taxon>
        <taxon>Deinococcus</taxon>
    </lineage>
</organism>
<dbReference type="RefSeq" id="WP_380005990.1">
    <property type="nucleotide sequence ID" value="NZ_JBHLYR010000013.1"/>
</dbReference>
<dbReference type="Proteomes" id="UP001589733">
    <property type="component" value="Unassembled WGS sequence"/>
</dbReference>
<reference evidence="1 2" key="1">
    <citation type="submission" date="2024-09" db="EMBL/GenBank/DDBJ databases">
        <authorList>
            <person name="Sun Q."/>
            <person name="Mori K."/>
        </authorList>
    </citation>
    <scope>NUCLEOTIDE SEQUENCE [LARGE SCALE GENOMIC DNA]</scope>
    <source>
        <strain evidence="1 2">JCM 13503</strain>
    </source>
</reference>
<name>A0ABV6AX28_9DEIO</name>
<evidence type="ECO:0000313" key="2">
    <source>
        <dbReference type="Proteomes" id="UP001589733"/>
    </source>
</evidence>
<gene>
    <name evidence="1" type="ORF">ACFFLM_04555</name>
</gene>
<keyword evidence="2" id="KW-1185">Reference proteome</keyword>
<accession>A0ABV6AX28</accession>
<protein>
    <submittedName>
        <fullName evidence="1">Uncharacterized protein</fullName>
    </submittedName>
</protein>
<comment type="caution">
    <text evidence="1">The sequence shown here is derived from an EMBL/GenBank/DDBJ whole genome shotgun (WGS) entry which is preliminary data.</text>
</comment>
<dbReference type="EMBL" id="JBHLYR010000013">
    <property type="protein sequence ID" value="MFB9991250.1"/>
    <property type="molecule type" value="Genomic_DNA"/>
</dbReference>
<sequence>MTKEGGYSSMADTVRESLQITRALSMQAQKGFSELIVRNPSTDHERLIVLPRFACMAAKAKAGKE</sequence>